<evidence type="ECO:0000313" key="3">
    <source>
        <dbReference type="Proteomes" id="UP000076008"/>
    </source>
</evidence>
<organism evidence="2 3">
    <name type="scientific">Enterobacter cloacae</name>
    <dbReference type="NCBI Taxonomy" id="550"/>
    <lineage>
        <taxon>Bacteria</taxon>
        <taxon>Pseudomonadati</taxon>
        <taxon>Pseudomonadota</taxon>
        <taxon>Gammaproteobacteria</taxon>
        <taxon>Enterobacterales</taxon>
        <taxon>Enterobacteriaceae</taxon>
        <taxon>Enterobacter</taxon>
        <taxon>Enterobacter cloacae complex</taxon>
    </lineage>
</organism>
<dbReference type="CDD" id="cd00093">
    <property type="entry name" value="HTH_XRE"/>
    <property type="match status" value="1"/>
</dbReference>
<dbReference type="RefSeq" id="WP_063143906.1">
    <property type="nucleotide sequence ID" value="NZ_FJXR01000009.1"/>
</dbReference>
<sequence>MIPVNEKLAIMRESERMNRKEFSDLTGVPYSSLSSYEKGVKDMGIQAVMKILNHPQFKKYTMWFMTETISPEAGQIAPALAHFGQSTTTSSHSDQKTG</sequence>
<dbReference type="SUPFAM" id="SSF47413">
    <property type="entry name" value="lambda repressor-like DNA-binding domains"/>
    <property type="match status" value="1"/>
</dbReference>
<accession>A0A156ZEF7</accession>
<dbReference type="Gene3D" id="1.10.260.40">
    <property type="entry name" value="lambda repressor-like DNA-binding domains"/>
    <property type="match status" value="1"/>
</dbReference>
<proteinExistence type="predicted"/>
<dbReference type="EMBL" id="FJXR01000009">
    <property type="protein sequence ID" value="CZV14585.1"/>
    <property type="molecule type" value="Genomic_DNA"/>
</dbReference>
<name>A0A156ZEF7_ENTCL</name>
<reference evidence="2 3" key="1">
    <citation type="submission" date="2016-03" db="EMBL/GenBank/DDBJ databases">
        <authorList>
            <consortium name="Pathogen Informatics"/>
        </authorList>
    </citation>
    <scope>NUCLEOTIDE SEQUENCE [LARGE SCALE GENOMIC DNA]</scope>
    <source>
        <strain evidence="3">e1252</strain>
    </source>
</reference>
<dbReference type="GO" id="GO:0003677">
    <property type="term" value="F:DNA binding"/>
    <property type="evidence" value="ECO:0007669"/>
    <property type="project" value="InterPro"/>
</dbReference>
<protein>
    <submittedName>
        <fullName evidence="2">Immunity repressor</fullName>
    </submittedName>
</protein>
<gene>
    <name evidence="2" type="ORF">SAMEA2273318_01888</name>
</gene>
<dbReference type="PROSITE" id="PS50943">
    <property type="entry name" value="HTH_CROC1"/>
    <property type="match status" value="1"/>
</dbReference>
<evidence type="ECO:0000313" key="2">
    <source>
        <dbReference type="EMBL" id="CZV14585.1"/>
    </source>
</evidence>
<evidence type="ECO:0000259" key="1">
    <source>
        <dbReference type="PROSITE" id="PS50943"/>
    </source>
</evidence>
<dbReference type="InterPro" id="IPR010982">
    <property type="entry name" value="Lambda_DNA-bd_dom_sf"/>
</dbReference>
<dbReference type="Proteomes" id="UP000076008">
    <property type="component" value="Unassembled WGS sequence"/>
</dbReference>
<dbReference type="AlphaFoldDB" id="A0A156ZEF7"/>
<dbReference type="InterPro" id="IPR001387">
    <property type="entry name" value="Cro/C1-type_HTH"/>
</dbReference>
<feature type="domain" description="HTH cro/C1-type" evidence="1">
    <location>
        <begin position="8"/>
        <end position="53"/>
    </location>
</feature>